<sequence length="268" mass="29145">MRVLRATTFPSLLLACCAFGPRCVSGQRWEPGQTALKFRSQFGSSQFVFDLARMSPVDAGKGGELRKADVGSMPSLAGNGVSQVLYRLYPCGMNSVQMHPRASELFYVINATELVVGFVEENGGRTVENTLKTGQLSFVPKGLMHWHYNAGCEDAVFLSTFNHEDPGVVTIVNALFDINATSLQAALNVDRALVADLKTSVPPSPVPGIAECLRRCGLEAVDPCELKRCGNHERCRVNDEGKAVCECRDQYARDENGDCRHVGGWGEG</sequence>
<dbReference type="PhylomeDB" id="A0A0G4EA80"/>
<evidence type="ECO:0000313" key="9">
    <source>
        <dbReference type="Proteomes" id="UP000041254"/>
    </source>
</evidence>
<evidence type="ECO:0000256" key="2">
    <source>
        <dbReference type="ARBA" id="ARBA00007456"/>
    </source>
</evidence>
<dbReference type="Pfam" id="PF00190">
    <property type="entry name" value="Cupin_1"/>
    <property type="match status" value="1"/>
</dbReference>
<dbReference type="EMBL" id="CDMY01000047">
    <property type="protein sequence ID" value="CEL92132.1"/>
    <property type="molecule type" value="Genomic_DNA"/>
</dbReference>
<dbReference type="OMA" id="EFNPDCG"/>
<dbReference type="GO" id="GO:0005576">
    <property type="term" value="C:extracellular region"/>
    <property type="evidence" value="ECO:0007669"/>
    <property type="project" value="UniProtKB-SubCell"/>
</dbReference>
<comment type="similarity">
    <text evidence="2">Belongs to the germin family.</text>
</comment>
<reference evidence="8 9" key="1">
    <citation type="submission" date="2014-11" db="EMBL/GenBank/DDBJ databases">
        <authorList>
            <person name="Zhu J."/>
            <person name="Qi W."/>
            <person name="Song R."/>
        </authorList>
    </citation>
    <scope>NUCLEOTIDE SEQUENCE [LARGE SCALE GENOMIC DNA]</scope>
</reference>
<name>A0A0G4EA80_VITBC</name>
<keyword evidence="9" id="KW-1185">Reference proteome</keyword>
<keyword evidence="6" id="KW-0732">Signal</keyword>
<dbReference type="Gene3D" id="2.60.120.10">
    <property type="entry name" value="Jelly Rolls"/>
    <property type="match status" value="1"/>
</dbReference>
<dbReference type="PRINTS" id="PR00325">
    <property type="entry name" value="GERMIN"/>
</dbReference>
<evidence type="ECO:0000256" key="5">
    <source>
        <dbReference type="ARBA" id="ARBA00023211"/>
    </source>
</evidence>
<gene>
    <name evidence="8" type="ORF">Vbra_20087</name>
</gene>
<dbReference type="PROSITE" id="PS51257">
    <property type="entry name" value="PROKAR_LIPOPROTEIN"/>
    <property type="match status" value="1"/>
</dbReference>
<protein>
    <recommendedName>
        <fullName evidence="7">Cupin type-1 domain-containing protein</fullName>
    </recommendedName>
</protein>
<evidence type="ECO:0000259" key="7">
    <source>
        <dbReference type="SMART" id="SM00835"/>
    </source>
</evidence>
<dbReference type="STRING" id="1169540.A0A0G4EA80"/>
<dbReference type="InterPro" id="IPR001929">
    <property type="entry name" value="Germin"/>
</dbReference>
<dbReference type="SMART" id="SM00835">
    <property type="entry name" value="Cupin_1"/>
    <property type="match status" value="1"/>
</dbReference>
<evidence type="ECO:0000313" key="8">
    <source>
        <dbReference type="EMBL" id="CEL92132.1"/>
    </source>
</evidence>
<dbReference type="Proteomes" id="UP000041254">
    <property type="component" value="Unassembled WGS sequence"/>
</dbReference>
<dbReference type="AlphaFoldDB" id="A0A0G4EA80"/>
<dbReference type="SUPFAM" id="SSF51182">
    <property type="entry name" value="RmlC-like cupins"/>
    <property type="match status" value="1"/>
</dbReference>
<keyword evidence="4" id="KW-0479">Metal-binding</keyword>
<feature type="domain" description="Cupin type-1" evidence="7">
    <location>
        <begin position="49"/>
        <end position="195"/>
    </location>
</feature>
<proteinExistence type="inferred from homology"/>
<feature type="chain" id="PRO_5005186900" description="Cupin type-1 domain-containing protein" evidence="6">
    <location>
        <begin position="27"/>
        <end position="268"/>
    </location>
</feature>
<dbReference type="GO" id="GO:0030145">
    <property type="term" value="F:manganese ion binding"/>
    <property type="evidence" value="ECO:0007669"/>
    <property type="project" value="InterPro"/>
</dbReference>
<dbReference type="InterPro" id="IPR011051">
    <property type="entry name" value="RmlC_Cupin_sf"/>
</dbReference>
<evidence type="ECO:0000256" key="1">
    <source>
        <dbReference type="ARBA" id="ARBA00004613"/>
    </source>
</evidence>
<keyword evidence="3" id="KW-0964">Secreted</keyword>
<evidence type="ECO:0000256" key="6">
    <source>
        <dbReference type="SAM" id="SignalP"/>
    </source>
</evidence>
<feature type="signal peptide" evidence="6">
    <location>
        <begin position="1"/>
        <end position="26"/>
    </location>
</feature>
<comment type="subcellular location">
    <subcellularLocation>
        <location evidence="1">Secreted</location>
    </subcellularLocation>
</comment>
<evidence type="ECO:0000256" key="4">
    <source>
        <dbReference type="ARBA" id="ARBA00022723"/>
    </source>
</evidence>
<dbReference type="InParanoid" id="A0A0G4EA80"/>
<dbReference type="OrthoDB" id="1921208at2759"/>
<dbReference type="VEuPathDB" id="CryptoDB:Vbra_20087"/>
<organism evidence="8 9">
    <name type="scientific">Vitrella brassicaformis (strain CCMP3155)</name>
    <dbReference type="NCBI Taxonomy" id="1169540"/>
    <lineage>
        <taxon>Eukaryota</taxon>
        <taxon>Sar</taxon>
        <taxon>Alveolata</taxon>
        <taxon>Colpodellida</taxon>
        <taxon>Vitrellaceae</taxon>
        <taxon>Vitrella</taxon>
    </lineage>
</organism>
<accession>A0A0G4EA80</accession>
<dbReference type="PANTHER" id="PTHR31238">
    <property type="entry name" value="GERMIN-LIKE PROTEIN SUBFAMILY 3 MEMBER 3"/>
    <property type="match status" value="1"/>
</dbReference>
<dbReference type="CDD" id="cd02241">
    <property type="entry name" value="cupin_OxOx"/>
    <property type="match status" value="1"/>
</dbReference>
<dbReference type="InterPro" id="IPR014710">
    <property type="entry name" value="RmlC-like_jellyroll"/>
</dbReference>
<evidence type="ECO:0000256" key="3">
    <source>
        <dbReference type="ARBA" id="ARBA00022525"/>
    </source>
</evidence>
<dbReference type="InterPro" id="IPR006045">
    <property type="entry name" value="Cupin_1"/>
</dbReference>
<keyword evidence="5" id="KW-0464">Manganese</keyword>